<proteinExistence type="inferred from homology"/>
<feature type="transmembrane region" description="Helical" evidence="5">
    <location>
        <begin position="116"/>
        <end position="137"/>
    </location>
</feature>
<dbReference type="RefSeq" id="XP_054846923.1">
    <property type="nucleotide sequence ID" value="XM_054990948.1"/>
</dbReference>
<name>A0AA97JYP4_EUBMA</name>
<comment type="subcellular location">
    <subcellularLocation>
        <location evidence="1">Membrane</location>
        <topology evidence="1">Multi-pass membrane protein</topology>
    </subcellularLocation>
</comment>
<feature type="compositionally biased region" description="Basic residues" evidence="6">
    <location>
        <begin position="75"/>
        <end position="87"/>
    </location>
</feature>
<dbReference type="GO" id="GO:0016020">
    <property type="term" value="C:membrane"/>
    <property type="evidence" value="ECO:0007669"/>
    <property type="project" value="UniProtKB-SubCell"/>
</dbReference>
<evidence type="ECO:0000256" key="5">
    <source>
        <dbReference type="RuleBase" id="RU004379"/>
    </source>
</evidence>
<evidence type="ECO:0000256" key="2">
    <source>
        <dbReference type="ARBA" id="ARBA00022692"/>
    </source>
</evidence>
<keyword evidence="2 5" id="KW-0812">Transmembrane</keyword>
<feature type="compositionally biased region" description="Basic and acidic residues" evidence="6">
    <location>
        <begin position="63"/>
        <end position="74"/>
    </location>
</feature>
<dbReference type="InterPro" id="IPR006214">
    <property type="entry name" value="Bax_inhibitor_1-related"/>
</dbReference>
<evidence type="ECO:0000313" key="7">
    <source>
        <dbReference type="Proteomes" id="UP001190640"/>
    </source>
</evidence>
<evidence type="ECO:0000256" key="3">
    <source>
        <dbReference type="ARBA" id="ARBA00022989"/>
    </source>
</evidence>
<dbReference type="KEGG" id="emc:129337343"/>
<keyword evidence="7" id="KW-1185">Reference proteome</keyword>
<dbReference type="Proteomes" id="UP001190640">
    <property type="component" value="Chromosome 11"/>
</dbReference>
<protein>
    <submittedName>
        <fullName evidence="8">Protein lifeguard 1-like</fullName>
    </submittedName>
</protein>
<evidence type="ECO:0000256" key="1">
    <source>
        <dbReference type="ARBA" id="ARBA00004141"/>
    </source>
</evidence>
<keyword evidence="4 5" id="KW-0472">Membrane</keyword>
<gene>
    <name evidence="8" type="primary">LOC129337343</name>
</gene>
<feature type="transmembrane region" description="Helical" evidence="5">
    <location>
        <begin position="205"/>
        <end position="224"/>
    </location>
</feature>
<dbReference type="PANTHER" id="PTHR23291:SF47">
    <property type="entry name" value="TRANSMEMBRANE BAX INHIBITOR MOTIF CONTAINING 7"/>
    <property type="match status" value="1"/>
</dbReference>
<evidence type="ECO:0000256" key="6">
    <source>
        <dbReference type="SAM" id="MobiDB-lite"/>
    </source>
</evidence>
<dbReference type="Pfam" id="PF01027">
    <property type="entry name" value="Bax1-I"/>
    <property type="match status" value="1"/>
</dbReference>
<feature type="transmembrane region" description="Helical" evidence="5">
    <location>
        <begin position="179"/>
        <end position="199"/>
    </location>
</feature>
<sequence length="322" mass="36820">MESDLLPRFHGSIGPVLYIKYQHPGGDSLSDSLPAENSEKKHPQEDVLPRNNQENTEEQPPQVHREHSENELKVKRSRTRHPGRWSRKRTEQLATLGEDEGPFSEKNVRRAFIRKIYLILTIQLGFTVGIICLFVYWRFLKIWVRRRPWFCYALLPAILILAITLACCDHARRKVPLNYILLLIFTILEGMLLGSIASFFDADGIMWAVAGTAFVTLGLSLFALQTKWDLTITSGVLLALIFVFLAFGILSVSLKSMLITVVYAAVGTLLFAIYLVVDTQLMLGRTHHYRLNPDEYIFAVLNVYIDIINMCLFILQFVGFMK</sequence>
<evidence type="ECO:0000256" key="4">
    <source>
        <dbReference type="ARBA" id="ARBA00023136"/>
    </source>
</evidence>
<feature type="transmembrane region" description="Helical" evidence="5">
    <location>
        <begin position="149"/>
        <end position="167"/>
    </location>
</feature>
<evidence type="ECO:0000313" key="8">
    <source>
        <dbReference type="RefSeq" id="XP_054846923.1"/>
    </source>
</evidence>
<reference evidence="8" key="1">
    <citation type="submission" date="2025-08" db="UniProtKB">
        <authorList>
            <consortium name="RefSeq"/>
        </authorList>
    </citation>
    <scope>IDENTIFICATION</scope>
    <source>
        <tissue evidence="8">Blood</tissue>
    </source>
</reference>
<accession>A0AA97JYP4</accession>
<feature type="region of interest" description="Disordered" evidence="6">
    <location>
        <begin position="21"/>
        <end position="91"/>
    </location>
</feature>
<dbReference type="AlphaFoldDB" id="A0AA97JYP4"/>
<keyword evidence="3 5" id="KW-1133">Transmembrane helix</keyword>
<feature type="transmembrane region" description="Helical" evidence="5">
    <location>
        <begin position="297"/>
        <end position="318"/>
    </location>
</feature>
<feature type="transmembrane region" description="Helical" evidence="5">
    <location>
        <begin position="231"/>
        <end position="250"/>
    </location>
</feature>
<organism evidence="7 8">
    <name type="scientific">Eublepharis macularius</name>
    <name type="common">Leopard gecko</name>
    <name type="synonym">Cyrtodactylus macularius</name>
    <dbReference type="NCBI Taxonomy" id="481883"/>
    <lineage>
        <taxon>Eukaryota</taxon>
        <taxon>Metazoa</taxon>
        <taxon>Chordata</taxon>
        <taxon>Craniata</taxon>
        <taxon>Vertebrata</taxon>
        <taxon>Euteleostomi</taxon>
        <taxon>Lepidosauria</taxon>
        <taxon>Squamata</taxon>
        <taxon>Bifurcata</taxon>
        <taxon>Gekkota</taxon>
        <taxon>Eublepharidae</taxon>
        <taxon>Eublepharinae</taxon>
        <taxon>Eublepharis</taxon>
    </lineage>
</organism>
<feature type="compositionally biased region" description="Basic and acidic residues" evidence="6">
    <location>
        <begin position="37"/>
        <end position="48"/>
    </location>
</feature>
<dbReference type="PANTHER" id="PTHR23291">
    <property type="entry name" value="BAX INHIBITOR-RELATED"/>
    <property type="match status" value="1"/>
</dbReference>
<dbReference type="GeneID" id="129337343"/>
<comment type="similarity">
    <text evidence="5">Belongs to the BI1 family.</text>
</comment>
<feature type="transmembrane region" description="Helical" evidence="5">
    <location>
        <begin position="256"/>
        <end position="277"/>
    </location>
</feature>
<dbReference type="CDD" id="cd10428">
    <property type="entry name" value="LFG_like"/>
    <property type="match status" value="1"/>
</dbReference>